<dbReference type="SUPFAM" id="SSF50998">
    <property type="entry name" value="Quinoprotein alcohol dehydrogenase-like"/>
    <property type="match status" value="1"/>
</dbReference>
<evidence type="ECO:0000313" key="3">
    <source>
        <dbReference type="EMBL" id="MDI9243516.1"/>
    </source>
</evidence>
<feature type="transmembrane region" description="Helical" evidence="2">
    <location>
        <begin position="48"/>
        <end position="70"/>
    </location>
</feature>
<sequence>MSEKWIEEARKTAELVEPPESLSPDSVREKLMREGRKAKNQTGNLRRYLAQAAAVLFLFLILGGGSIWIFRQVGQSGGKGSSPAETYAGSLNEGAAEKTAEVPEEGKTLPGSYRAAGSYEEIYTYLKDQERYYEEMKEETWAETAAGAIPEMAPDGATSETEAAVSDGTVSDTSAGADDGYSKTNTQVEGVDEADIVKTDGTYLYVVSDSGRSAGRVHIIKAEGGTLTELSVTEPVTDGVYQDYDSVLELYVDGDVMVLLMDCIDEDTADSYTVTAVYDITDRRAPRVMGLLTQDGIYSSSRKNGDYVYVFTRKGAWAEEDRRCYIPYADGEPIPCSSLYYSPETQGAEMLVVTALNIRKPEQFTDRECIYYNGDTMYVSEDAIYVAGQYWGNGQTRSQTELFKVSYKDGRLEASASKRFLGWINNQFSMDQYKDCLRLVATVDDYRRGGRSNAFYVMDEQLEIVGSIQNLAPDERIYSARFMGDTGYFVTFRETDPLFSVDLSDPTDPKIMGELKITGFSSYLHGYSDELLLGIGREINPRTGADEGIKLSMFDISDPYNVKEQDKQVLEEYWDSPALSNHKAVLIDTEKNLFGFAVCGYRKETKENIWEYLVYSYDEKWGFTERLSISLASEKDGEGWFYEDFWNTRGLYIGDILYLTGFNSQIRSYSMKTGEELGCLTLKE</sequence>
<gene>
    <name evidence="3" type="ORF">QJ036_13780</name>
</gene>
<dbReference type="Pfam" id="PF09826">
    <property type="entry name" value="Beta_propel"/>
    <property type="match status" value="1"/>
</dbReference>
<evidence type="ECO:0000256" key="1">
    <source>
        <dbReference type="SAM" id="MobiDB-lite"/>
    </source>
</evidence>
<accession>A0AAP4BE84</accession>
<evidence type="ECO:0000256" key="2">
    <source>
        <dbReference type="SAM" id="Phobius"/>
    </source>
</evidence>
<evidence type="ECO:0000313" key="4">
    <source>
        <dbReference type="Proteomes" id="UP001300383"/>
    </source>
</evidence>
<feature type="region of interest" description="Disordered" evidence="1">
    <location>
        <begin position="155"/>
        <end position="184"/>
    </location>
</feature>
<proteinExistence type="predicted"/>
<feature type="region of interest" description="Disordered" evidence="1">
    <location>
        <begin position="1"/>
        <end position="26"/>
    </location>
</feature>
<dbReference type="EMBL" id="JASGBQ010000037">
    <property type="protein sequence ID" value="MDI9243516.1"/>
    <property type="molecule type" value="Genomic_DNA"/>
</dbReference>
<organism evidence="3 4">
    <name type="scientific">Fusibacillus kribbianus</name>
    <dbReference type="NCBI Taxonomy" id="3044208"/>
    <lineage>
        <taxon>Bacteria</taxon>
        <taxon>Bacillati</taxon>
        <taxon>Bacillota</taxon>
        <taxon>Clostridia</taxon>
        <taxon>Lachnospirales</taxon>
        <taxon>Lachnospiraceae</taxon>
        <taxon>Fusibacillus</taxon>
    </lineage>
</organism>
<dbReference type="InterPro" id="IPR011047">
    <property type="entry name" value="Quinoprotein_ADH-like_sf"/>
</dbReference>
<dbReference type="InterPro" id="IPR019198">
    <property type="entry name" value="Beta_propeller_containing"/>
</dbReference>
<reference evidence="3 4" key="1">
    <citation type="submission" date="2023-05" db="EMBL/GenBank/DDBJ databases">
        <title>[ruminococcus] sp. nov., isolated from a pig farm feces dump.</title>
        <authorList>
            <person name="Chang Y.-H."/>
        </authorList>
    </citation>
    <scope>NUCLEOTIDE SEQUENCE [LARGE SCALE GENOMIC DNA]</scope>
    <source>
        <strain evidence="3 4">YH-rum2234</strain>
    </source>
</reference>
<keyword evidence="2" id="KW-1133">Transmembrane helix</keyword>
<dbReference type="RefSeq" id="WP_283231924.1">
    <property type="nucleotide sequence ID" value="NZ_JASGBQ010000037.1"/>
</dbReference>
<comment type="caution">
    <text evidence="3">The sequence shown here is derived from an EMBL/GenBank/DDBJ whole genome shotgun (WGS) entry which is preliminary data.</text>
</comment>
<protein>
    <submittedName>
        <fullName evidence="3">Beta-propeller domain-containing protein</fullName>
    </submittedName>
</protein>
<feature type="compositionally biased region" description="Basic and acidic residues" evidence="1">
    <location>
        <begin position="1"/>
        <end position="14"/>
    </location>
</feature>
<keyword evidence="2" id="KW-0812">Transmembrane</keyword>
<dbReference type="AlphaFoldDB" id="A0AAP4BE84"/>
<name>A0AAP4BE84_9FIRM</name>
<keyword evidence="2" id="KW-0472">Membrane</keyword>
<keyword evidence="4" id="KW-1185">Reference proteome</keyword>
<dbReference type="Proteomes" id="UP001300383">
    <property type="component" value="Unassembled WGS sequence"/>
</dbReference>